<dbReference type="PROSITE" id="PS00187">
    <property type="entry name" value="TPP_ENZYMES"/>
    <property type="match status" value="1"/>
</dbReference>
<feature type="domain" description="Thiamine pyrophosphate enzyme central" evidence="6">
    <location>
        <begin position="191"/>
        <end position="317"/>
    </location>
</feature>
<reference evidence="9 10" key="1">
    <citation type="journal article" date="2012" name="Stand. Genomic Sci.">
        <title>Genome sequence of the ocean sediment bacterium Saccharomonospora marina type strain (XMU15(T)).</title>
        <authorList>
            <person name="Klenk H.P."/>
            <person name="Lu M."/>
            <person name="Lucas S."/>
            <person name="Lapidus A."/>
            <person name="Copeland A."/>
            <person name="Pitluck S."/>
            <person name="Goodwin L.A."/>
            <person name="Han C."/>
            <person name="Tapia R."/>
            <person name="Brambilla E.M."/>
            <person name="Potter G."/>
            <person name="Land M."/>
            <person name="Ivanova N."/>
            <person name="Rohde M."/>
            <person name="Goker M."/>
            <person name="Detter J.C."/>
            <person name="Li W.J."/>
            <person name="Kyrpides N.C."/>
            <person name="Woyke T."/>
        </authorList>
    </citation>
    <scope>NUCLEOTIDE SEQUENCE [LARGE SCALE GENOMIC DNA]</scope>
    <source>
        <strain evidence="9 10">XMU15</strain>
    </source>
</reference>
<evidence type="ECO:0000256" key="5">
    <source>
        <dbReference type="SAM" id="MobiDB-lite"/>
    </source>
</evidence>
<feature type="compositionally biased region" description="Pro residues" evidence="5">
    <location>
        <begin position="171"/>
        <end position="182"/>
    </location>
</feature>
<dbReference type="InterPro" id="IPR045229">
    <property type="entry name" value="TPP_enz"/>
</dbReference>
<comment type="similarity">
    <text evidence="2 4">Belongs to the TPP enzyme family.</text>
</comment>
<dbReference type="OrthoDB" id="4494979at2"/>
<feature type="domain" description="Thiamine pyrophosphate enzyme N-terminal TPP-binding" evidence="8">
    <location>
        <begin position="8"/>
        <end position="115"/>
    </location>
</feature>
<dbReference type="InterPro" id="IPR000399">
    <property type="entry name" value="TPP-bd_CS"/>
</dbReference>
<dbReference type="GO" id="GO:0050660">
    <property type="term" value="F:flavin adenine dinucleotide binding"/>
    <property type="evidence" value="ECO:0007669"/>
    <property type="project" value="TreeGrafter"/>
</dbReference>
<evidence type="ECO:0000256" key="2">
    <source>
        <dbReference type="ARBA" id="ARBA00007812"/>
    </source>
</evidence>
<protein>
    <submittedName>
        <fullName evidence="9">Thiamine pyrophosphate-dependent enzyme, possible carboligase or decarboxylase</fullName>
    </submittedName>
</protein>
<dbReference type="Gene3D" id="3.40.50.1220">
    <property type="entry name" value="TPP-binding domain"/>
    <property type="match status" value="1"/>
</dbReference>
<dbReference type="InterPro" id="IPR012000">
    <property type="entry name" value="Thiamin_PyroP_enz_cen_dom"/>
</dbReference>
<dbReference type="PANTHER" id="PTHR18968:SF13">
    <property type="entry name" value="ACETOLACTATE SYNTHASE CATALYTIC SUBUNIT, MITOCHONDRIAL"/>
    <property type="match status" value="1"/>
</dbReference>
<dbReference type="CDD" id="cd00568">
    <property type="entry name" value="TPP_enzymes"/>
    <property type="match status" value="1"/>
</dbReference>
<gene>
    <name evidence="9" type="ORF">SacmaDRAFT_1908</name>
</gene>
<dbReference type="Pfam" id="PF00205">
    <property type="entry name" value="TPP_enzyme_M"/>
    <property type="match status" value="1"/>
</dbReference>
<dbReference type="EMBL" id="CM001439">
    <property type="protein sequence ID" value="EHR50167.1"/>
    <property type="molecule type" value="Genomic_DNA"/>
</dbReference>
<dbReference type="GO" id="GO:0009097">
    <property type="term" value="P:isoleucine biosynthetic process"/>
    <property type="evidence" value="ECO:0007669"/>
    <property type="project" value="TreeGrafter"/>
</dbReference>
<dbReference type="InterPro" id="IPR029035">
    <property type="entry name" value="DHS-like_NAD/FAD-binding_dom"/>
</dbReference>
<evidence type="ECO:0000256" key="3">
    <source>
        <dbReference type="ARBA" id="ARBA00023052"/>
    </source>
</evidence>
<evidence type="ECO:0000259" key="7">
    <source>
        <dbReference type="Pfam" id="PF02775"/>
    </source>
</evidence>
<organism evidence="9 10">
    <name type="scientific">Saccharomonospora marina XMU15</name>
    <dbReference type="NCBI Taxonomy" id="882083"/>
    <lineage>
        <taxon>Bacteria</taxon>
        <taxon>Bacillati</taxon>
        <taxon>Actinomycetota</taxon>
        <taxon>Actinomycetes</taxon>
        <taxon>Pseudonocardiales</taxon>
        <taxon>Pseudonocardiaceae</taxon>
        <taxon>Saccharomonospora</taxon>
    </lineage>
</organism>
<dbReference type="Pfam" id="PF02775">
    <property type="entry name" value="TPP_enzyme_C"/>
    <property type="match status" value="1"/>
</dbReference>
<dbReference type="Pfam" id="PF02776">
    <property type="entry name" value="TPP_enzyme_N"/>
    <property type="match status" value="1"/>
</dbReference>
<dbReference type="eggNOG" id="COG0028">
    <property type="taxonomic scope" value="Bacteria"/>
</dbReference>
<dbReference type="AlphaFoldDB" id="H5X7E8"/>
<dbReference type="GO" id="GO:0005948">
    <property type="term" value="C:acetolactate synthase complex"/>
    <property type="evidence" value="ECO:0007669"/>
    <property type="project" value="TreeGrafter"/>
</dbReference>
<dbReference type="InterPro" id="IPR012001">
    <property type="entry name" value="Thiamin_PyroP_enz_TPP-bd_dom"/>
</dbReference>
<dbReference type="Gene3D" id="3.40.50.970">
    <property type="match status" value="2"/>
</dbReference>
<name>H5X7E8_9PSEU</name>
<evidence type="ECO:0000259" key="6">
    <source>
        <dbReference type="Pfam" id="PF00205"/>
    </source>
</evidence>
<dbReference type="STRING" id="882083.SacmaDRAFT_1908"/>
<dbReference type="Proteomes" id="UP000004926">
    <property type="component" value="Chromosome"/>
</dbReference>
<dbReference type="SUPFAM" id="SSF52518">
    <property type="entry name" value="Thiamin diphosphate-binding fold (THDP-binding)"/>
    <property type="match status" value="2"/>
</dbReference>
<evidence type="ECO:0000259" key="8">
    <source>
        <dbReference type="Pfam" id="PF02776"/>
    </source>
</evidence>
<evidence type="ECO:0000313" key="10">
    <source>
        <dbReference type="Proteomes" id="UP000004926"/>
    </source>
</evidence>
<dbReference type="GO" id="GO:0003984">
    <property type="term" value="F:acetolactate synthase activity"/>
    <property type="evidence" value="ECO:0007669"/>
    <property type="project" value="TreeGrafter"/>
</dbReference>
<comment type="cofactor">
    <cofactor evidence="1">
        <name>thiamine diphosphate</name>
        <dbReference type="ChEBI" id="CHEBI:58937"/>
    </cofactor>
</comment>
<feature type="domain" description="Thiamine pyrophosphate enzyme TPP-binding" evidence="7">
    <location>
        <begin position="384"/>
        <end position="526"/>
    </location>
</feature>
<dbReference type="InterPro" id="IPR011766">
    <property type="entry name" value="TPP_enzyme_TPP-bd"/>
</dbReference>
<sequence length="553" mass="57143">MTVPSYAQELAIAVAKTGCTHVFGLMGDGNMQLFVALRRQGVHVVEVRHESAAVAMAEGYGWSCDQVGICSVTHGPGLSHVATSLLVAARNRSPLVVIAAETPAGYQGAQTFDQQSFAEACETRYRRMTQGERPAQALADAIESARDVSGPVILGVAADLLASTVDDSPAPGEPPAPTPGPPGLDDGAAAERLTQLIAGSARPVLIAGRGATGGRSVGLLRTLAEHVGAGLATTLPAKGLFDGHHLDLGIAGGLAHPAAERVLRSADLVVGIGATMGRSTTQSMRLFADAQVVTVVSDARGVAGVEPLLGDAVRTLEHTTALARVATEPREPWFHPVGPAAQCWAEDLREFAPPIPDGTVDPRRAVARISEHIPDDANVVISNGHCSGFAAAFVTAPARGRFFAAQGFGSIGQALPTAIGVALGAPGRKTVVFEGDAAFMMHAQELDTAARAGADLTVFVLNDQALGTEYQRLHLEGSDAGAAVVPTPGLAALAGALGARATTIDTDTAYAHAEAALRPGLAFVDVRTARSVLSRHLRLPYRRVDPPQQVRSS</sequence>
<dbReference type="RefSeq" id="WP_009153552.1">
    <property type="nucleotide sequence ID" value="NZ_CM001439.1"/>
</dbReference>
<feature type="region of interest" description="Disordered" evidence="5">
    <location>
        <begin position="164"/>
        <end position="187"/>
    </location>
</feature>
<evidence type="ECO:0000256" key="1">
    <source>
        <dbReference type="ARBA" id="ARBA00001964"/>
    </source>
</evidence>
<keyword evidence="3 4" id="KW-0786">Thiamine pyrophosphate</keyword>
<dbReference type="GO" id="GO:0009099">
    <property type="term" value="P:L-valine biosynthetic process"/>
    <property type="evidence" value="ECO:0007669"/>
    <property type="project" value="TreeGrafter"/>
</dbReference>
<dbReference type="SUPFAM" id="SSF52467">
    <property type="entry name" value="DHS-like NAD/FAD-binding domain"/>
    <property type="match status" value="1"/>
</dbReference>
<dbReference type="GO" id="GO:0030976">
    <property type="term" value="F:thiamine pyrophosphate binding"/>
    <property type="evidence" value="ECO:0007669"/>
    <property type="project" value="InterPro"/>
</dbReference>
<dbReference type="GO" id="GO:0000287">
    <property type="term" value="F:magnesium ion binding"/>
    <property type="evidence" value="ECO:0007669"/>
    <property type="project" value="InterPro"/>
</dbReference>
<dbReference type="GO" id="GO:0016874">
    <property type="term" value="F:ligase activity"/>
    <property type="evidence" value="ECO:0007669"/>
    <property type="project" value="UniProtKB-KW"/>
</dbReference>
<evidence type="ECO:0000313" key="9">
    <source>
        <dbReference type="EMBL" id="EHR50167.1"/>
    </source>
</evidence>
<evidence type="ECO:0000256" key="4">
    <source>
        <dbReference type="RuleBase" id="RU362132"/>
    </source>
</evidence>
<dbReference type="CDD" id="cd07035">
    <property type="entry name" value="TPP_PYR_POX_like"/>
    <property type="match status" value="1"/>
</dbReference>
<accession>H5X7E8</accession>
<dbReference type="PANTHER" id="PTHR18968">
    <property type="entry name" value="THIAMINE PYROPHOSPHATE ENZYMES"/>
    <property type="match status" value="1"/>
</dbReference>
<dbReference type="InterPro" id="IPR029061">
    <property type="entry name" value="THDP-binding"/>
</dbReference>
<dbReference type="HOGENOM" id="CLU_013748_3_4_11"/>
<keyword evidence="10" id="KW-1185">Reference proteome</keyword>
<keyword evidence="9" id="KW-0436">Ligase</keyword>
<proteinExistence type="inferred from homology"/>